<evidence type="ECO:0000313" key="2">
    <source>
        <dbReference type="Proteomes" id="UP000780801"/>
    </source>
</evidence>
<evidence type="ECO:0000313" key="1">
    <source>
        <dbReference type="EMBL" id="KAF9579498.1"/>
    </source>
</evidence>
<feature type="non-terminal residue" evidence="1">
    <location>
        <position position="1"/>
    </location>
</feature>
<feature type="non-terminal residue" evidence="1">
    <location>
        <position position="829"/>
    </location>
</feature>
<dbReference type="OrthoDB" id="2330551at2759"/>
<dbReference type="EMBL" id="JAABOA010002715">
    <property type="protein sequence ID" value="KAF9579498.1"/>
    <property type="molecule type" value="Genomic_DNA"/>
</dbReference>
<protein>
    <submittedName>
        <fullName evidence="1">Uncharacterized protein</fullName>
    </submittedName>
</protein>
<comment type="caution">
    <text evidence="1">The sequence shown here is derived from an EMBL/GenBank/DDBJ whole genome shotgun (WGS) entry which is preliminary data.</text>
</comment>
<dbReference type="AlphaFoldDB" id="A0A9P6FPK2"/>
<dbReference type="Pfam" id="PF14868">
    <property type="entry name" value="DUF4487"/>
    <property type="match status" value="1"/>
</dbReference>
<reference evidence="1" key="1">
    <citation type="journal article" date="2020" name="Fungal Divers.">
        <title>Resolving the Mortierellaceae phylogeny through synthesis of multi-gene phylogenetics and phylogenomics.</title>
        <authorList>
            <person name="Vandepol N."/>
            <person name="Liber J."/>
            <person name="Desiro A."/>
            <person name="Na H."/>
            <person name="Kennedy M."/>
            <person name="Barry K."/>
            <person name="Grigoriev I.V."/>
            <person name="Miller A.N."/>
            <person name="O'Donnell K."/>
            <person name="Stajich J.E."/>
            <person name="Bonito G."/>
        </authorList>
    </citation>
    <scope>NUCLEOTIDE SEQUENCE</scope>
    <source>
        <strain evidence="1">KOD1015</strain>
    </source>
</reference>
<keyword evidence="2" id="KW-1185">Reference proteome</keyword>
<dbReference type="InterPro" id="IPR027902">
    <property type="entry name" value="DUF4487"/>
</dbReference>
<dbReference type="Proteomes" id="UP000780801">
    <property type="component" value="Unassembled WGS sequence"/>
</dbReference>
<name>A0A9P6FPK2_9FUNG</name>
<organism evidence="1 2">
    <name type="scientific">Lunasporangiospora selenospora</name>
    <dbReference type="NCBI Taxonomy" id="979761"/>
    <lineage>
        <taxon>Eukaryota</taxon>
        <taxon>Fungi</taxon>
        <taxon>Fungi incertae sedis</taxon>
        <taxon>Mucoromycota</taxon>
        <taxon>Mortierellomycotina</taxon>
        <taxon>Mortierellomycetes</taxon>
        <taxon>Mortierellales</taxon>
        <taxon>Mortierellaceae</taxon>
        <taxon>Lunasporangiospora</taxon>
    </lineage>
</organism>
<gene>
    <name evidence="1" type="ORF">BGW38_004220</name>
</gene>
<proteinExistence type="predicted"/>
<sequence>VFISLSELIDACLNAILRLQQSELAVCLEDGTCTLLASVILDIGIRVFHHIDRSQVARNRSNQYVEWNQKTLAITTKFFEFAGDTVQQIPELGSHAADFTIRGNNMLLRYAEEAKNEYQYLNWTFKCISKMVPNCEENRVYRLEKRRILQLLCKEIHTTLLDIYATCVDSEDVSPLYISRRSKLFLFYFTHLKGMSSKLFSGICQTSEEASDCRDALRYLLFFLRSRLLSSTSIKINYPAVQANLEKYVGVLEDTIVGGLSSTDGQSEDDTLKVLQEFVVMEGPRMHLDQPTPLSDSEWNVGRVHFILRLLASFDEFSPNIQLQLYPAIDNHFDRTIISRLVEAVGVMDPMDFAVPENNSSEFECDKHYVDILSHLCIFAHLVQPAQFRRLQIDMVGLLLGRYEIWTLISRDWWTCVSERLGPVFTSNQVVVLTELLDTLPLGRVSKKIGDLISSLLLLLDDDAQMAVAKKLLLKIDRGSYTLIASFPFHSLDSPSLGSLIDKCIEGWRSAIDLLGDERLVLETFYSKHQYVNCLGSILAHKSHRQAIPPQTRSMLVIWSVEIITAVQELLSSHGDDERALAKIGCTTESLFGFLQIMQPLQASELVQILETLLSWESLPVEQRPLSRLTIATFLSSCTGVELVDDTQKTSLEGDFQRLYELLFNTPEWIVQYQSLLSVMAIQSSPQFRGWLDESRFDKSVVHSLQMLNRDCDKVLSQDQSDGLWRDWEHAMEGSLRVSRLRSWTVSDLQKRHRAPLDPSDCIQALAVAKQYLLDIRDTRAMRYGSFSQGGDDGFGETEFQHKIAAELATLKKLADLYASPMYIDTSFT</sequence>
<accession>A0A9P6FPK2</accession>